<feature type="transmembrane region" description="Helical" evidence="8">
    <location>
        <begin position="12"/>
        <end position="33"/>
    </location>
</feature>
<evidence type="ECO:0000256" key="8">
    <source>
        <dbReference type="SAM" id="Phobius"/>
    </source>
</evidence>
<dbReference type="SUPFAM" id="SSF58104">
    <property type="entry name" value="Methyl-accepting chemotaxis protein (MCP) signaling domain"/>
    <property type="match status" value="1"/>
</dbReference>
<dbReference type="InterPro" id="IPR007891">
    <property type="entry name" value="CHASE3"/>
</dbReference>
<organism evidence="11 12">
    <name type="scientific">Oryzomicrobium terrae</name>
    <dbReference type="NCBI Taxonomy" id="1735038"/>
    <lineage>
        <taxon>Bacteria</taxon>
        <taxon>Pseudomonadati</taxon>
        <taxon>Pseudomonadota</taxon>
        <taxon>Betaproteobacteria</taxon>
        <taxon>Rhodocyclales</taxon>
        <taxon>Rhodocyclaceae</taxon>
        <taxon>Oryzomicrobium</taxon>
    </lineage>
</organism>
<evidence type="ECO:0000259" key="10">
    <source>
        <dbReference type="PROSITE" id="PS50885"/>
    </source>
</evidence>
<evidence type="ECO:0000313" key="11">
    <source>
        <dbReference type="EMBL" id="QEL63945.1"/>
    </source>
</evidence>
<evidence type="ECO:0000256" key="1">
    <source>
        <dbReference type="ARBA" id="ARBA00004141"/>
    </source>
</evidence>
<dbReference type="InterPro" id="IPR004089">
    <property type="entry name" value="MCPsignal_dom"/>
</dbReference>
<dbReference type="InterPro" id="IPR003660">
    <property type="entry name" value="HAMP_dom"/>
</dbReference>
<gene>
    <name evidence="11" type="primary">mcp</name>
    <name evidence="11" type="ORF">OTERR_04690</name>
</gene>
<dbReference type="AlphaFoldDB" id="A0A5C1E5L7"/>
<dbReference type="KEGG" id="otr:OTERR_04690"/>
<evidence type="ECO:0000256" key="2">
    <source>
        <dbReference type="ARBA" id="ARBA00022692"/>
    </source>
</evidence>
<protein>
    <submittedName>
        <fullName evidence="11">Methyl-accepting chemotaxis protein</fullName>
    </submittedName>
</protein>
<comment type="subcellular location">
    <subcellularLocation>
        <location evidence="1">Membrane</location>
        <topology evidence="1">Multi-pass membrane protein</topology>
    </subcellularLocation>
</comment>
<dbReference type="SMART" id="SM00283">
    <property type="entry name" value="MA"/>
    <property type="match status" value="1"/>
</dbReference>
<dbReference type="Proteomes" id="UP000323671">
    <property type="component" value="Chromosome"/>
</dbReference>
<dbReference type="GO" id="GO:0016020">
    <property type="term" value="C:membrane"/>
    <property type="evidence" value="ECO:0007669"/>
    <property type="project" value="UniProtKB-SubCell"/>
</dbReference>
<keyword evidence="3 8" id="KW-1133">Transmembrane helix</keyword>
<accession>A0A5C1E5L7</accession>
<dbReference type="CDD" id="cd19410">
    <property type="entry name" value="HK9-like_sensor"/>
    <property type="match status" value="1"/>
</dbReference>
<dbReference type="CDD" id="cd06225">
    <property type="entry name" value="HAMP"/>
    <property type="match status" value="1"/>
</dbReference>
<feature type="domain" description="HAMP" evidence="10">
    <location>
        <begin position="213"/>
        <end position="265"/>
    </location>
</feature>
<evidence type="ECO:0000313" key="12">
    <source>
        <dbReference type="Proteomes" id="UP000323671"/>
    </source>
</evidence>
<dbReference type="GO" id="GO:0007165">
    <property type="term" value="P:signal transduction"/>
    <property type="evidence" value="ECO:0007669"/>
    <property type="project" value="UniProtKB-KW"/>
</dbReference>
<evidence type="ECO:0000259" key="9">
    <source>
        <dbReference type="PROSITE" id="PS50111"/>
    </source>
</evidence>
<proteinExistence type="inferred from homology"/>
<evidence type="ECO:0000256" key="3">
    <source>
        <dbReference type="ARBA" id="ARBA00022989"/>
    </source>
</evidence>
<sequence>MGKLAVKTKLFLGFGVILAIFIVIIALTGRNLARLEEANRVTEHTYNVIVNVEGIKEALVSMEAGAQGYALAGQPEFLTPLNHGRERFKTLIDETKKLTEDNPAQQDRLASLEVSAIKWSNLAVAPMVEMRDDISSGYGKLTDLEALVASGRGRERLEAMRSLLLEIADEERGRLADQTAELEQLRKLTNWSLMGSGLLAAAIAVVVAMTLSASIVKRLRRAVQAAEATARGDLTMVVQREGGDEIGALLQAIATMQQQLRTMLTDIAANAATVASSARQICAAAGDLEQSSANQSEASSAMAAGMEQLTVSVNHVASSAGESAAIAHESGNIAQTGSAVIERTVSRIQQIADTVTATSQDIVELERRSGEISSIVGVIQEIAEQTNLLALNAAIEAARAGEQGRGFAVVADEVRKLAERTATSTREIADMIGQIQNGTRQAVANMQASLAQVTEGRDLAAEAGSAITRIREGSEAVLSHVQEISSALKEQSSAANDVAGNVERIAQMAEDNNRSVKETAQTAQSLEQLADALRSSVARFKLA</sequence>
<reference evidence="11 12" key="1">
    <citation type="submission" date="2017-07" db="EMBL/GenBank/DDBJ databases">
        <title>Complete genome sequence of Oryzomicrobium terrae TPP412.</title>
        <authorList>
            <person name="Chiu L.-W."/>
            <person name="Lo K.-J."/>
            <person name="Tsai Y.-M."/>
            <person name="Lin S.-S."/>
            <person name="Kuo C.-H."/>
            <person name="Liu C.-T."/>
        </authorList>
    </citation>
    <scope>NUCLEOTIDE SEQUENCE [LARGE SCALE GENOMIC DNA]</scope>
    <source>
        <strain evidence="11 12">TPP412</strain>
    </source>
</reference>
<dbReference type="PROSITE" id="PS50885">
    <property type="entry name" value="HAMP"/>
    <property type="match status" value="1"/>
</dbReference>
<dbReference type="PANTHER" id="PTHR32089">
    <property type="entry name" value="METHYL-ACCEPTING CHEMOTAXIS PROTEIN MCPB"/>
    <property type="match status" value="1"/>
</dbReference>
<evidence type="ECO:0000256" key="6">
    <source>
        <dbReference type="ARBA" id="ARBA00029447"/>
    </source>
</evidence>
<keyword evidence="12" id="KW-1185">Reference proteome</keyword>
<keyword evidence="5 7" id="KW-0807">Transducer</keyword>
<dbReference type="Pfam" id="PF00672">
    <property type="entry name" value="HAMP"/>
    <property type="match status" value="1"/>
</dbReference>
<dbReference type="PRINTS" id="PR00260">
    <property type="entry name" value="CHEMTRNSDUCR"/>
</dbReference>
<dbReference type="FunFam" id="1.10.287.950:FF:000001">
    <property type="entry name" value="Methyl-accepting chemotaxis sensory transducer"/>
    <property type="match status" value="1"/>
</dbReference>
<name>A0A5C1E5L7_9RHOO</name>
<dbReference type="InterPro" id="IPR004090">
    <property type="entry name" value="Chemotax_Me-accpt_rcpt"/>
</dbReference>
<dbReference type="CDD" id="cd11386">
    <property type="entry name" value="MCP_signal"/>
    <property type="match status" value="1"/>
</dbReference>
<evidence type="ECO:0000256" key="7">
    <source>
        <dbReference type="PROSITE-ProRule" id="PRU00284"/>
    </source>
</evidence>
<comment type="similarity">
    <text evidence="6">Belongs to the methyl-accepting chemotaxis (MCP) protein family.</text>
</comment>
<dbReference type="PROSITE" id="PS50111">
    <property type="entry name" value="CHEMOTAXIS_TRANSDUC_2"/>
    <property type="match status" value="1"/>
</dbReference>
<dbReference type="SMART" id="SM00304">
    <property type="entry name" value="HAMP"/>
    <property type="match status" value="2"/>
</dbReference>
<dbReference type="Pfam" id="PF05227">
    <property type="entry name" value="CHASE3"/>
    <property type="match status" value="1"/>
</dbReference>
<dbReference type="GO" id="GO:0004888">
    <property type="term" value="F:transmembrane signaling receptor activity"/>
    <property type="evidence" value="ECO:0007669"/>
    <property type="project" value="InterPro"/>
</dbReference>
<feature type="domain" description="Methyl-accepting transducer" evidence="9">
    <location>
        <begin position="270"/>
        <end position="506"/>
    </location>
</feature>
<keyword evidence="4 8" id="KW-0472">Membrane</keyword>
<evidence type="ECO:0000256" key="5">
    <source>
        <dbReference type="ARBA" id="ARBA00023224"/>
    </source>
</evidence>
<dbReference type="GO" id="GO:0006935">
    <property type="term" value="P:chemotaxis"/>
    <property type="evidence" value="ECO:0007669"/>
    <property type="project" value="InterPro"/>
</dbReference>
<feature type="transmembrane region" description="Helical" evidence="8">
    <location>
        <begin position="191"/>
        <end position="211"/>
    </location>
</feature>
<dbReference type="Pfam" id="PF00015">
    <property type="entry name" value="MCPsignal"/>
    <property type="match status" value="1"/>
</dbReference>
<dbReference type="PANTHER" id="PTHR32089:SF119">
    <property type="entry name" value="METHYL-ACCEPTING CHEMOTAXIS PROTEIN CTPL"/>
    <property type="match status" value="1"/>
</dbReference>
<dbReference type="EMBL" id="CP022579">
    <property type="protein sequence ID" value="QEL63945.1"/>
    <property type="molecule type" value="Genomic_DNA"/>
</dbReference>
<dbReference type="RefSeq" id="WP_149424741.1">
    <property type="nucleotide sequence ID" value="NZ_CP022579.1"/>
</dbReference>
<dbReference type="Gene3D" id="1.10.287.950">
    <property type="entry name" value="Methyl-accepting chemotaxis protein"/>
    <property type="match status" value="1"/>
</dbReference>
<keyword evidence="2 8" id="KW-0812">Transmembrane</keyword>
<evidence type="ECO:0000256" key="4">
    <source>
        <dbReference type="ARBA" id="ARBA00023136"/>
    </source>
</evidence>